<dbReference type="Proteomes" id="UP000829685">
    <property type="component" value="Unassembled WGS sequence"/>
</dbReference>
<organism evidence="2 3">
    <name type="scientific">Neoarthrinium moseri</name>
    <dbReference type="NCBI Taxonomy" id="1658444"/>
    <lineage>
        <taxon>Eukaryota</taxon>
        <taxon>Fungi</taxon>
        <taxon>Dikarya</taxon>
        <taxon>Ascomycota</taxon>
        <taxon>Pezizomycotina</taxon>
        <taxon>Sordariomycetes</taxon>
        <taxon>Xylariomycetidae</taxon>
        <taxon>Amphisphaeriales</taxon>
        <taxon>Apiosporaceae</taxon>
        <taxon>Neoarthrinium</taxon>
    </lineage>
</organism>
<reference evidence="2" key="1">
    <citation type="submission" date="2021-03" db="EMBL/GenBank/DDBJ databases">
        <title>Revisited historic fungal species revealed as producer of novel bioactive compounds through whole genome sequencing and comparative genomics.</title>
        <authorList>
            <person name="Vignolle G.A."/>
            <person name="Hochenegger N."/>
            <person name="Mach R.L."/>
            <person name="Mach-Aigner A.R."/>
            <person name="Javad Rahimi M."/>
            <person name="Salim K.A."/>
            <person name="Chan C.M."/>
            <person name="Lim L.B.L."/>
            <person name="Cai F."/>
            <person name="Druzhinina I.S."/>
            <person name="U'Ren J.M."/>
            <person name="Derntl C."/>
        </authorList>
    </citation>
    <scope>NUCLEOTIDE SEQUENCE</scope>
    <source>
        <strain evidence="2">TUCIM 5799</strain>
    </source>
</reference>
<gene>
    <name evidence="2" type="ORF">JX265_012446</name>
</gene>
<dbReference type="EMBL" id="JAFIMR010000053">
    <property type="protein sequence ID" value="KAI1854412.1"/>
    <property type="molecule type" value="Genomic_DNA"/>
</dbReference>
<sequence length="136" mass="14952">MQPVGPRPDFQAAVQVARRIDAARARERPARARYVMPDRAAPRRRRTDFENTMMLAMGPRRLFGPRARPGAAPPRRRVRLSIPSPWGVDPRMFARARSRSQPLRDPDGVLGSESSDTPSLPSSGSQSCSSSGSISS</sequence>
<evidence type="ECO:0000313" key="2">
    <source>
        <dbReference type="EMBL" id="KAI1854412.1"/>
    </source>
</evidence>
<protein>
    <submittedName>
        <fullName evidence="2">Uncharacterized protein</fullName>
    </submittedName>
</protein>
<feature type="region of interest" description="Disordered" evidence="1">
    <location>
        <begin position="36"/>
        <end position="136"/>
    </location>
</feature>
<proteinExistence type="predicted"/>
<name>A0A9Q0AJQ7_9PEZI</name>
<accession>A0A9Q0AJQ7</accession>
<evidence type="ECO:0000313" key="3">
    <source>
        <dbReference type="Proteomes" id="UP000829685"/>
    </source>
</evidence>
<evidence type="ECO:0000256" key="1">
    <source>
        <dbReference type="SAM" id="MobiDB-lite"/>
    </source>
</evidence>
<feature type="compositionally biased region" description="Low complexity" evidence="1">
    <location>
        <begin position="58"/>
        <end position="70"/>
    </location>
</feature>
<keyword evidence="3" id="KW-1185">Reference proteome</keyword>
<dbReference type="AlphaFoldDB" id="A0A9Q0AJQ7"/>
<feature type="compositionally biased region" description="Low complexity" evidence="1">
    <location>
        <begin position="111"/>
        <end position="136"/>
    </location>
</feature>
<comment type="caution">
    <text evidence="2">The sequence shown here is derived from an EMBL/GenBank/DDBJ whole genome shotgun (WGS) entry which is preliminary data.</text>
</comment>